<sequence length="182" mass="21028">MSIRLKDWDYSHNWYYFVTICTGDKKPSFGNIANERMKLSPHGLLAQQCWAEIPFHFPFVVLDEFVIMPDHVHGIVIIDHSNGQGNGNCRDVAVQRPYNGLAETMSAISPKAGSLSVVIRSYKSVVTKMIGIADTHAHFSWQPRFFDRIIRNERELDAVRAYIRNNPLKWKLDRDHPDNIEF</sequence>
<dbReference type="GO" id="GO:0004803">
    <property type="term" value="F:transposase activity"/>
    <property type="evidence" value="ECO:0007669"/>
    <property type="project" value="InterPro"/>
</dbReference>
<dbReference type="InterPro" id="IPR052715">
    <property type="entry name" value="RAYT_transposase"/>
</dbReference>
<protein>
    <recommendedName>
        <fullName evidence="1">Transposase IS200-like domain-containing protein</fullName>
    </recommendedName>
</protein>
<dbReference type="SMART" id="SM01321">
    <property type="entry name" value="Y1_Tnp"/>
    <property type="match status" value="1"/>
</dbReference>
<dbReference type="GO" id="GO:0006313">
    <property type="term" value="P:DNA transposition"/>
    <property type="evidence" value="ECO:0007669"/>
    <property type="project" value="InterPro"/>
</dbReference>
<dbReference type="PANTHER" id="PTHR36966">
    <property type="entry name" value="REP-ASSOCIATED TYROSINE TRANSPOSASE"/>
    <property type="match status" value="1"/>
</dbReference>
<feature type="domain" description="Transposase IS200-like" evidence="1">
    <location>
        <begin position="11"/>
        <end position="166"/>
    </location>
</feature>
<dbReference type="AlphaFoldDB" id="A0A1J5INS9"/>
<organism evidence="2 3">
    <name type="scientific">Candidatus Wirthbacteria bacterium CG2_30_54_11</name>
    <dbReference type="NCBI Taxonomy" id="1817892"/>
    <lineage>
        <taxon>Bacteria</taxon>
        <taxon>Candidatus Wirthbacteria</taxon>
    </lineage>
</organism>
<dbReference type="Gene3D" id="3.30.70.1290">
    <property type="entry name" value="Transposase IS200-like"/>
    <property type="match status" value="1"/>
</dbReference>
<evidence type="ECO:0000259" key="1">
    <source>
        <dbReference type="SMART" id="SM01321"/>
    </source>
</evidence>
<evidence type="ECO:0000313" key="3">
    <source>
        <dbReference type="Proteomes" id="UP000183245"/>
    </source>
</evidence>
<dbReference type="GO" id="GO:0043565">
    <property type="term" value="F:sequence-specific DNA binding"/>
    <property type="evidence" value="ECO:0007669"/>
    <property type="project" value="TreeGrafter"/>
</dbReference>
<dbReference type="Proteomes" id="UP000183245">
    <property type="component" value="Unassembled WGS sequence"/>
</dbReference>
<dbReference type="EMBL" id="MNZT01000022">
    <property type="protein sequence ID" value="OIP98740.1"/>
    <property type="molecule type" value="Genomic_DNA"/>
</dbReference>
<gene>
    <name evidence="2" type="ORF">AUK40_01175</name>
</gene>
<evidence type="ECO:0000313" key="2">
    <source>
        <dbReference type="EMBL" id="OIP98740.1"/>
    </source>
</evidence>
<name>A0A1J5INS9_9BACT</name>
<dbReference type="SUPFAM" id="SSF143422">
    <property type="entry name" value="Transposase IS200-like"/>
    <property type="match status" value="1"/>
</dbReference>
<dbReference type="PANTHER" id="PTHR36966:SF1">
    <property type="entry name" value="REP-ASSOCIATED TYROSINE TRANSPOSASE"/>
    <property type="match status" value="1"/>
</dbReference>
<dbReference type="InterPro" id="IPR002686">
    <property type="entry name" value="Transposase_17"/>
</dbReference>
<reference evidence="2" key="1">
    <citation type="journal article" date="2016" name="Environ. Microbiol.">
        <title>Genomic resolution of a cold subsurface aquifer community provides metabolic insights for novel microbes adapted to high CO concentrations.</title>
        <authorList>
            <person name="Probst A.J."/>
            <person name="Castelle C.J."/>
            <person name="Singh A."/>
            <person name="Brown C.T."/>
            <person name="Anantharaman K."/>
            <person name="Sharon I."/>
            <person name="Hug L.A."/>
            <person name="Burstein D."/>
            <person name="Emerson J.B."/>
            <person name="Thomas B.C."/>
            <person name="Banfield J.F."/>
        </authorList>
    </citation>
    <scope>NUCLEOTIDE SEQUENCE [LARGE SCALE GENOMIC DNA]</scope>
    <source>
        <strain evidence="2">CG2_30_54_11</strain>
    </source>
</reference>
<comment type="caution">
    <text evidence="2">The sequence shown here is derived from an EMBL/GenBank/DDBJ whole genome shotgun (WGS) entry which is preliminary data.</text>
</comment>
<proteinExistence type="predicted"/>
<accession>A0A1J5INS9</accession>
<dbReference type="InterPro" id="IPR036515">
    <property type="entry name" value="Transposase_17_sf"/>
</dbReference>
<dbReference type="STRING" id="1817892.AUK40_01175"/>